<feature type="region of interest" description="Disordered" evidence="1">
    <location>
        <begin position="1"/>
        <end position="114"/>
    </location>
</feature>
<sequence length="155" mass="18049">MGNTQSGYSEIRRGNGFYQSGWRSGGDHPRHIRSDAGYTFVRHGPPYGRRSYDPYHPSRRRYDDMFDRDDGNSRRRGRHGRSSAHVPPRAPMPPNWNDREYAGGYDPFYSGRRPDRRHYRTEFSFFPDLPPCAPRGVVLNPHERYGPFMSGGRGR</sequence>
<evidence type="ECO:0000256" key="1">
    <source>
        <dbReference type="SAM" id="MobiDB-lite"/>
    </source>
</evidence>
<comment type="caution">
    <text evidence="2">The sequence shown here is derived from an EMBL/GenBank/DDBJ whole genome shotgun (WGS) entry which is preliminary data.</text>
</comment>
<name>A0A1C1CDR9_9EURO</name>
<keyword evidence="3" id="KW-1185">Reference proteome</keyword>
<gene>
    <name evidence="2" type="ORF">CLCR_02148</name>
</gene>
<organism evidence="2 3">
    <name type="scientific">Cladophialophora carrionii</name>
    <dbReference type="NCBI Taxonomy" id="86049"/>
    <lineage>
        <taxon>Eukaryota</taxon>
        <taxon>Fungi</taxon>
        <taxon>Dikarya</taxon>
        <taxon>Ascomycota</taxon>
        <taxon>Pezizomycotina</taxon>
        <taxon>Eurotiomycetes</taxon>
        <taxon>Chaetothyriomycetidae</taxon>
        <taxon>Chaetothyriales</taxon>
        <taxon>Herpotrichiellaceae</taxon>
        <taxon>Cladophialophora</taxon>
    </lineage>
</organism>
<dbReference type="Proteomes" id="UP000094526">
    <property type="component" value="Unassembled WGS sequence"/>
</dbReference>
<feature type="compositionally biased region" description="Basic and acidic residues" evidence="1">
    <location>
        <begin position="25"/>
        <end position="34"/>
    </location>
</feature>
<evidence type="ECO:0000313" key="3">
    <source>
        <dbReference type="Proteomes" id="UP000094526"/>
    </source>
</evidence>
<dbReference type="EMBL" id="LGRB01000015">
    <property type="protein sequence ID" value="OCT46618.1"/>
    <property type="molecule type" value="Genomic_DNA"/>
</dbReference>
<accession>A0A1C1CDR9</accession>
<dbReference type="AlphaFoldDB" id="A0A1C1CDR9"/>
<feature type="compositionally biased region" description="Basic and acidic residues" evidence="1">
    <location>
        <begin position="60"/>
        <end position="73"/>
    </location>
</feature>
<evidence type="ECO:0000313" key="2">
    <source>
        <dbReference type="EMBL" id="OCT46618.1"/>
    </source>
</evidence>
<protein>
    <submittedName>
        <fullName evidence="2">Uncharacterized protein</fullName>
    </submittedName>
</protein>
<dbReference type="VEuPathDB" id="FungiDB:CLCR_02148"/>
<reference evidence="3" key="1">
    <citation type="submission" date="2015-07" db="EMBL/GenBank/DDBJ databases">
        <authorList>
            <person name="Teixeira M.M."/>
            <person name="Souza R.C."/>
            <person name="Almeida L.G."/>
            <person name="Vicente V.A."/>
            <person name="de Hoog S."/>
            <person name="Bocca A.L."/>
            <person name="de Almeida S.R."/>
            <person name="Vasconcelos A.T."/>
            <person name="Felipe M.S."/>
        </authorList>
    </citation>
    <scope>NUCLEOTIDE SEQUENCE [LARGE SCALE GENOMIC DNA]</scope>
    <source>
        <strain evidence="3">KSF</strain>
    </source>
</reference>
<proteinExistence type="predicted"/>